<keyword evidence="2" id="KW-1133">Transmembrane helix</keyword>
<dbReference type="Gene3D" id="2.160.20.10">
    <property type="entry name" value="Single-stranded right-handed beta-helix, Pectin lyase-like"/>
    <property type="match status" value="2"/>
</dbReference>
<protein>
    <recommendedName>
        <fullName evidence="4">Right handed beta helix domain-containing protein</fullName>
    </recommendedName>
</protein>
<reference evidence="5" key="1">
    <citation type="submission" date="2021-01" db="EMBL/GenBank/DDBJ databases">
        <title>Whole genome shotgun sequence of Planosporangium flavigriseum NBRC 105377.</title>
        <authorList>
            <person name="Komaki H."/>
            <person name="Tamura T."/>
        </authorList>
    </citation>
    <scope>NUCLEOTIDE SEQUENCE</scope>
    <source>
        <strain evidence="5">NBRC 105377</strain>
    </source>
</reference>
<evidence type="ECO:0000256" key="2">
    <source>
        <dbReference type="SAM" id="Phobius"/>
    </source>
</evidence>
<feature type="compositionally biased region" description="Polar residues" evidence="1">
    <location>
        <begin position="380"/>
        <end position="410"/>
    </location>
</feature>
<dbReference type="SMART" id="SM00710">
    <property type="entry name" value="PbH1"/>
    <property type="match status" value="9"/>
</dbReference>
<gene>
    <name evidence="5" type="ORF">Pfl04_46440</name>
</gene>
<dbReference type="Pfam" id="PF13229">
    <property type="entry name" value="Beta_helix"/>
    <property type="match status" value="2"/>
</dbReference>
<dbReference type="EMBL" id="BONU01000048">
    <property type="protein sequence ID" value="GIG76240.1"/>
    <property type="molecule type" value="Genomic_DNA"/>
</dbReference>
<dbReference type="InterPro" id="IPR011050">
    <property type="entry name" value="Pectin_lyase_fold/virulence"/>
</dbReference>
<keyword evidence="3" id="KW-0732">Signal</keyword>
<evidence type="ECO:0000256" key="3">
    <source>
        <dbReference type="SAM" id="SignalP"/>
    </source>
</evidence>
<sequence length="629" mass="65952">MAVKIHWIRRSVAIGLLVAAGSAWPPAAVTAAPIHPVTEAPTTGAERQAALVNDEDRRLFQVRAVTAVAPIKGGVNWTKPYRLDTGSGYTLVLTQQSADYTIADLLRLAPQTFVRQGDGSYLLTENLYLNAGAKLQLSNPGGLTLRLASTSNGFVSIVSFGGRLSVEGTPQAPTTITSWDTRANKPDTDVNDGRAYIRAIGGQFSMTYAKVSNLGFWSGRTGGLSLTGTDRPSIGNVDGPGPMSKGQRRRAEAAGQDPAKAEAPPSAGDVVAQPSGPLVTPDSRFTVPGQSYISGKISHSTISGNTFGLFVSSANGINISDTTVEDSLEGGVLMHRYVTGAVIERTTSRRNGGAGFVVSRATREVRISGSTAEGNGGNGFTLSGQPLATGPSASGESTASYGSNSVSNSTARDNKHYGIEILGGMDVGVQNNTVVGSDMGIVARHGAEKVAITGNRLRGQHRQGIAVRDGVTAATVTGNVVEGVKTAIYVRDSAAEVRGNTIQQATSHGITFIGQTRGSVISYNVVAGVGPSALDTGRANSDMVISRNQTFAWHDTSSFWVKFRHYASPMTLLWTGILLVILFAAMKGGPRVSGRRSARHPYADKAPLPSPPPRELARAGGWGNWVQVR</sequence>
<accession>A0A8J3LZH7</accession>
<name>A0A8J3LZH7_9ACTN</name>
<evidence type="ECO:0000313" key="5">
    <source>
        <dbReference type="EMBL" id="GIG76240.1"/>
    </source>
</evidence>
<keyword evidence="2" id="KW-0812">Transmembrane</keyword>
<feature type="domain" description="Right handed beta helix" evidence="4">
    <location>
        <begin position="295"/>
        <end position="385"/>
    </location>
</feature>
<feature type="signal peptide" evidence="3">
    <location>
        <begin position="1"/>
        <end position="31"/>
    </location>
</feature>
<dbReference type="InterPro" id="IPR012334">
    <property type="entry name" value="Pectin_lyas_fold"/>
</dbReference>
<evidence type="ECO:0000256" key="1">
    <source>
        <dbReference type="SAM" id="MobiDB-lite"/>
    </source>
</evidence>
<feature type="region of interest" description="Disordered" evidence="1">
    <location>
        <begin position="227"/>
        <end position="270"/>
    </location>
</feature>
<keyword evidence="6" id="KW-1185">Reference proteome</keyword>
<proteinExistence type="predicted"/>
<feature type="domain" description="Right handed beta helix" evidence="4">
    <location>
        <begin position="403"/>
        <end position="531"/>
    </location>
</feature>
<evidence type="ECO:0000313" key="6">
    <source>
        <dbReference type="Proteomes" id="UP000653674"/>
    </source>
</evidence>
<dbReference type="Proteomes" id="UP000653674">
    <property type="component" value="Unassembled WGS sequence"/>
</dbReference>
<organism evidence="5 6">
    <name type="scientific">Planosporangium flavigriseum</name>
    <dbReference type="NCBI Taxonomy" id="373681"/>
    <lineage>
        <taxon>Bacteria</taxon>
        <taxon>Bacillati</taxon>
        <taxon>Actinomycetota</taxon>
        <taxon>Actinomycetes</taxon>
        <taxon>Micromonosporales</taxon>
        <taxon>Micromonosporaceae</taxon>
        <taxon>Planosporangium</taxon>
    </lineage>
</organism>
<feature type="region of interest" description="Disordered" evidence="1">
    <location>
        <begin position="593"/>
        <end position="619"/>
    </location>
</feature>
<dbReference type="SUPFAM" id="SSF51126">
    <property type="entry name" value="Pectin lyase-like"/>
    <property type="match status" value="1"/>
</dbReference>
<dbReference type="AlphaFoldDB" id="A0A8J3LZH7"/>
<evidence type="ECO:0000259" key="4">
    <source>
        <dbReference type="Pfam" id="PF13229"/>
    </source>
</evidence>
<feature type="region of interest" description="Disordered" evidence="1">
    <location>
        <begin position="369"/>
        <end position="410"/>
    </location>
</feature>
<feature type="chain" id="PRO_5035190094" description="Right handed beta helix domain-containing protein" evidence="3">
    <location>
        <begin position="32"/>
        <end position="629"/>
    </location>
</feature>
<dbReference type="InterPro" id="IPR006626">
    <property type="entry name" value="PbH1"/>
</dbReference>
<feature type="transmembrane region" description="Helical" evidence="2">
    <location>
        <begin position="566"/>
        <end position="586"/>
    </location>
</feature>
<comment type="caution">
    <text evidence="5">The sequence shown here is derived from an EMBL/GenBank/DDBJ whole genome shotgun (WGS) entry which is preliminary data.</text>
</comment>
<dbReference type="RefSeq" id="WP_168078234.1">
    <property type="nucleotide sequence ID" value="NZ_BAAAQJ010000007.1"/>
</dbReference>
<dbReference type="InterPro" id="IPR039448">
    <property type="entry name" value="Beta_helix"/>
</dbReference>
<keyword evidence="2" id="KW-0472">Membrane</keyword>